<evidence type="ECO:0000256" key="1">
    <source>
        <dbReference type="SAM" id="MobiDB-lite"/>
    </source>
</evidence>
<comment type="caution">
    <text evidence="3">The sequence shown here is derived from an EMBL/GenBank/DDBJ whole genome shotgun (WGS) entry which is preliminary data.</text>
</comment>
<organism evidence="3 4">
    <name type="scientific">Umezawaea tangerina</name>
    <dbReference type="NCBI Taxonomy" id="84725"/>
    <lineage>
        <taxon>Bacteria</taxon>
        <taxon>Bacillati</taxon>
        <taxon>Actinomycetota</taxon>
        <taxon>Actinomycetes</taxon>
        <taxon>Pseudonocardiales</taxon>
        <taxon>Pseudonocardiaceae</taxon>
        <taxon>Umezawaea</taxon>
    </lineage>
</organism>
<dbReference type="Gene3D" id="3.90.1530.10">
    <property type="entry name" value="Conserved hypothetical protein from pyrococcus furiosus pfu- 392566-001, ParB domain"/>
    <property type="match status" value="1"/>
</dbReference>
<dbReference type="Proteomes" id="UP000239494">
    <property type="component" value="Unassembled WGS sequence"/>
</dbReference>
<dbReference type="SUPFAM" id="SSF110849">
    <property type="entry name" value="ParB/Sulfiredoxin"/>
    <property type="match status" value="1"/>
</dbReference>
<proteinExistence type="predicted"/>
<accession>A0A2T0SZU7</accession>
<reference evidence="3 4" key="1">
    <citation type="submission" date="2018-03" db="EMBL/GenBank/DDBJ databases">
        <title>Genomic Encyclopedia of Archaeal and Bacterial Type Strains, Phase II (KMG-II): from individual species to whole genera.</title>
        <authorList>
            <person name="Goeker M."/>
        </authorList>
    </citation>
    <scope>NUCLEOTIDE SEQUENCE [LARGE SCALE GENOMIC DNA]</scope>
    <source>
        <strain evidence="3 4">DSM 44720</strain>
    </source>
</reference>
<feature type="domain" description="ParB-like N-terminal" evidence="2">
    <location>
        <begin position="35"/>
        <end position="119"/>
    </location>
</feature>
<evidence type="ECO:0000259" key="2">
    <source>
        <dbReference type="SMART" id="SM00470"/>
    </source>
</evidence>
<dbReference type="InterPro" id="IPR003115">
    <property type="entry name" value="ParB_N"/>
</dbReference>
<protein>
    <submittedName>
        <fullName evidence="3">ParB-like chromosome segregation protein Spo0J</fullName>
    </submittedName>
</protein>
<sequence length="344" mass="37839">MSQQGELDAAEQVDSGDRTTERPEPAEHLIDAEVVDVVISSLGPALSPRTEGVKEEHVRLLAESDDPLPPITVHRDTLRVIDGMHRLRVAQARGETLVPARFYSGDERDAFALAVRLNTQHGLPLSLPDRLAAAARVMRSHPEWSDRMIAALAGLAHKTVWGIRHRAGADLPERSFRRGQDGRTRPVSSAGGRRLAAELIVERPQASLREISREAGIAVATVRDVRDRVRSGADPVPERHRGDEVRLPERPRPPQTQAVQNVAPVDPQVALRALRQDPSLRFNDVGRAVLRLLEAGSVDPGQWARLATSVPPHCADLVIEISRGCAEAYLQFAQQLEKKMHSAM</sequence>
<dbReference type="InterPro" id="IPR036086">
    <property type="entry name" value="ParB/Sulfiredoxin_sf"/>
</dbReference>
<keyword evidence="4" id="KW-1185">Reference proteome</keyword>
<feature type="region of interest" description="Disordered" evidence="1">
    <location>
        <begin position="228"/>
        <end position="257"/>
    </location>
</feature>
<dbReference type="SMART" id="SM00470">
    <property type="entry name" value="ParB"/>
    <property type="match status" value="1"/>
</dbReference>
<dbReference type="EMBL" id="PVTF01000008">
    <property type="protein sequence ID" value="PRY38919.1"/>
    <property type="molecule type" value="Genomic_DNA"/>
</dbReference>
<gene>
    <name evidence="3" type="ORF">CLV43_108319</name>
</gene>
<feature type="region of interest" description="Disordered" evidence="1">
    <location>
        <begin position="1"/>
        <end position="27"/>
    </location>
</feature>
<evidence type="ECO:0000313" key="3">
    <source>
        <dbReference type="EMBL" id="PRY38919.1"/>
    </source>
</evidence>
<dbReference type="AlphaFoldDB" id="A0A2T0SZU7"/>
<feature type="compositionally biased region" description="Basic and acidic residues" evidence="1">
    <location>
        <begin position="15"/>
        <end position="27"/>
    </location>
</feature>
<feature type="compositionally biased region" description="Basic and acidic residues" evidence="1">
    <location>
        <begin position="228"/>
        <end position="252"/>
    </location>
</feature>
<evidence type="ECO:0000313" key="4">
    <source>
        <dbReference type="Proteomes" id="UP000239494"/>
    </source>
</evidence>
<dbReference type="OrthoDB" id="3701787at2"/>
<name>A0A2T0SZU7_9PSEU</name>